<dbReference type="SUPFAM" id="SSF116734">
    <property type="entry name" value="DNA methylase specificity domain"/>
    <property type="match status" value="2"/>
</dbReference>
<accession>A0A2T2XZZ2</accession>
<dbReference type="InterPro" id="IPR044946">
    <property type="entry name" value="Restrct_endonuc_typeI_TRD_sf"/>
</dbReference>
<dbReference type="RefSeq" id="WP_080206716.1">
    <property type="nucleotide sequence ID" value="NZ_CABMMU010000012.1"/>
</dbReference>
<keyword evidence="3" id="KW-0238">DNA-binding</keyword>
<dbReference type="PANTHER" id="PTHR43140:SF1">
    <property type="entry name" value="TYPE I RESTRICTION ENZYME ECOKI SPECIFICITY SUBUNIT"/>
    <property type="match status" value="1"/>
</dbReference>
<dbReference type="InterPro" id="IPR051212">
    <property type="entry name" value="Type-I_RE_S_subunit"/>
</dbReference>
<keyword evidence="6" id="KW-1185">Reference proteome</keyword>
<dbReference type="InterPro" id="IPR000055">
    <property type="entry name" value="Restrct_endonuc_typeI_TRD"/>
</dbReference>
<keyword evidence="5" id="KW-0378">Hydrolase</keyword>
<evidence type="ECO:0000256" key="2">
    <source>
        <dbReference type="ARBA" id="ARBA00022747"/>
    </source>
</evidence>
<feature type="domain" description="Type I restriction modification DNA specificity" evidence="4">
    <location>
        <begin position="362"/>
        <end position="435"/>
    </location>
</feature>
<dbReference type="Proteomes" id="UP000240892">
    <property type="component" value="Unassembled WGS sequence"/>
</dbReference>
<reference evidence="5 6" key="1">
    <citation type="submission" date="2018-03" db="EMBL/GenBank/DDBJ databases">
        <title>First report of an OXA-48+CTX-M-M-producing Kluyvera ascorbata clone recovered from patients admitted in a University Hospital in Madrid, Spain.</title>
        <authorList>
            <person name="Hernandez-Garcia M."/>
            <person name="Leon-Sampedro R."/>
            <person name="Perez-Viso B."/>
            <person name="Morosini M.I."/>
            <person name="Lopez-Fresnena N."/>
            <person name="Coque T.M."/>
            <person name="Bonten M."/>
            <person name="Malhotra-Kumar S."/>
            <person name="Ruiz-Garbajosa P."/>
            <person name="Canton R."/>
        </authorList>
    </citation>
    <scope>NUCLEOTIDE SEQUENCE [LARGE SCALE GENOMIC DNA]</scope>
    <source>
        <strain evidence="5 6">KA2</strain>
    </source>
</reference>
<dbReference type="PANTHER" id="PTHR43140">
    <property type="entry name" value="TYPE-1 RESTRICTION ENZYME ECOKI SPECIFICITY PROTEIN"/>
    <property type="match status" value="1"/>
</dbReference>
<evidence type="ECO:0000256" key="1">
    <source>
        <dbReference type="ARBA" id="ARBA00010923"/>
    </source>
</evidence>
<dbReference type="GO" id="GO:0003677">
    <property type="term" value="F:DNA binding"/>
    <property type="evidence" value="ECO:0007669"/>
    <property type="project" value="UniProtKB-KW"/>
</dbReference>
<gene>
    <name evidence="5" type="ORF">C8256_15385</name>
</gene>
<keyword evidence="5" id="KW-0255">Endonuclease</keyword>
<sequence length="582" mass="65342">MIDFQLPRGWCISRISDISIKGEQRKPSAEEVFLYIDIGSINRDSKCIESPQKLIGKDAPSRARKVINTGDILVSLTRPNLNAVALVPHELDNQIASTGLEVIKSLLVDSRYIFALTRSKDFIESISGTVQGALYPAAKSSDVQAYTFPLPPLAEQKIIADKLDILLEKVETTKTCLEHVPEIIKFFRQSVLAAAVSGKLTEEWRLKNPTEQARFHIEKHNANKKGLLKVRGKNDWKSEVNLFELPTNWDWIENHELAIDKSNAICAGPFGTIFKAKDFRDEGIPIIFLRHVKESGFNQTKPTFMDKEVWKEIHQDYSVFGGELLVTKLGDPPGECCIFPEEMGVAMVTPDVLKMNVDANLANKKYLKHFFNSPISKKMLAEAAFGATRLRIDIALFKLFPIPLPPLEEQNQIVHQIEELFAFADNIELRANVALERVNNLTQSILAKALRGELTADWRTSNPELISGENSAETLLKRINTVREAIKRQPKPKRSAVKKNTGSRMNKQIIKVVEALKQAGEPLSGQQLLTAAGYPNNSSTEQLEQFFLDIRDALLVEKSIMKLERDGDSQDWFALAKTSTGE</sequence>
<organism evidence="5 6">
    <name type="scientific">Kluyvera genomosp. 2</name>
    <dbReference type="NCBI Taxonomy" id="2774054"/>
    <lineage>
        <taxon>Bacteria</taxon>
        <taxon>Pseudomonadati</taxon>
        <taxon>Pseudomonadota</taxon>
        <taxon>Gammaproteobacteria</taxon>
        <taxon>Enterobacterales</taxon>
        <taxon>Enterobacteriaceae</taxon>
        <taxon>Kluyvera</taxon>
    </lineage>
</organism>
<protein>
    <submittedName>
        <fullName evidence="5">Restriction endonuclease subunit S</fullName>
    </submittedName>
</protein>
<feature type="domain" description="Type I restriction modification DNA specificity" evidence="4">
    <location>
        <begin position="7"/>
        <end position="178"/>
    </location>
</feature>
<dbReference type="AlphaFoldDB" id="A0A2T2XZZ2"/>
<evidence type="ECO:0000313" key="5">
    <source>
        <dbReference type="EMBL" id="PSR45798.1"/>
    </source>
</evidence>
<dbReference type="GO" id="GO:0009307">
    <property type="term" value="P:DNA restriction-modification system"/>
    <property type="evidence" value="ECO:0007669"/>
    <property type="project" value="UniProtKB-KW"/>
</dbReference>
<dbReference type="EMBL" id="PYHO01000012">
    <property type="protein sequence ID" value="PSR45798.1"/>
    <property type="molecule type" value="Genomic_DNA"/>
</dbReference>
<proteinExistence type="inferred from homology"/>
<evidence type="ECO:0000259" key="4">
    <source>
        <dbReference type="Pfam" id="PF01420"/>
    </source>
</evidence>
<evidence type="ECO:0000256" key="3">
    <source>
        <dbReference type="ARBA" id="ARBA00023125"/>
    </source>
</evidence>
<keyword evidence="2" id="KW-0680">Restriction system</keyword>
<evidence type="ECO:0000313" key="6">
    <source>
        <dbReference type="Proteomes" id="UP000240892"/>
    </source>
</evidence>
<dbReference type="Pfam" id="PF01420">
    <property type="entry name" value="Methylase_S"/>
    <property type="match status" value="2"/>
</dbReference>
<dbReference type="Gene3D" id="3.90.220.20">
    <property type="entry name" value="DNA methylase specificity domains"/>
    <property type="match status" value="2"/>
</dbReference>
<comment type="similarity">
    <text evidence="1">Belongs to the type-I restriction system S methylase family.</text>
</comment>
<name>A0A2T2XZZ2_9ENTR</name>
<dbReference type="GO" id="GO:0004519">
    <property type="term" value="F:endonuclease activity"/>
    <property type="evidence" value="ECO:0007669"/>
    <property type="project" value="UniProtKB-KW"/>
</dbReference>
<keyword evidence="5" id="KW-0540">Nuclease</keyword>
<comment type="caution">
    <text evidence="5">The sequence shown here is derived from an EMBL/GenBank/DDBJ whole genome shotgun (WGS) entry which is preliminary data.</text>
</comment>